<keyword evidence="5" id="KW-1185">Reference proteome</keyword>
<feature type="domain" description="MalT-like TPR region" evidence="3">
    <location>
        <begin position="476"/>
        <end position="661"/>
    </location>
</feature>
<dbReference type="SUPFAM" id="SSF48452">
    <property type="entry name" value="TPR-like"/>
    <property type="match status" value="1"/>
</dbReference>
<dbReference type="RefSeq" id="WP_158363046.1">
    <property type="nucleotide sequence ID" value="NZ_JAOQKC010000007.1"/>
</dbReference>
<name>A0ABT2RWC5_9FIRM</name>
<proteinExistence type="predicted"/>
<dbReference type="PROSITE" id="PS50005">
    <property type="entry name" value="TPR"/>
    <property type="match status" value="1"/>
</dbReference>
<gene>
    <name evidence="4" type="ORF">OCV63_06830</name>
</gene>
<protein>
    <recommendedName>
        <fullName evidence="3">MalT-like TPR region domain-containing protein</fullName>
    </recommendedName>
</protein>
<evidence type="ECO:0000313" key="5">
    <source>
        <dbReference type="Proteomes" id="UP001652461"/>
    </source>
</evidence>
<keyword evidence="1" id="KW-0802">TPR repeat</keyword>
<dbReference type="InterPro" id="IPR041617">
    <property type="entry name" value="TPR_MalT"/>
</dbReference>
<dbReference type="Proteomes" id="UP001652461">
    <property type="component" value="Unassembled WGS sequence"/>
</dbReference>
<evidence type="ECO:0000256" key="2">
    <source>
        <dbReference type="SAM" id="MobiDB-lite"/>
    </source>
</evidence>
<evidence type="ECO:0000259" key="3">
    <source>
        <dbReference type="Pfam" id="PF17874"/>
    </source>
</evidence>
<organism evidence="4 5">
    <name type="scientific">Laedolimicola ammoniilytica</name>
    <dbReference type="NCBI Taxonomy" id="2981771"/>
    <lineage>
        <taxon>Bacteria</taxon>
        <taxon>Bacillati</taxon>
        <taxon>Bacillota</taxon>
        <taxon>Clostridia</taxon>
        <taxon>Lachnospirales</taxon>
        <taxon>Lachnospiraceae</taxon>
        <taxon>Laedolimicola</taxon>
    </lineage>
</organism>
<comment type="caution">
    <text evidence="4">The sequence shown here is derived from an EMBL/GenBank/DDBJ whole genome shotgun (WGS) entry which is preliminary data.</text>
</comment>
<feature type="repeat" description="TPR" evidence="1">
    <location>
        <begin position="476"/>
        <end position="509"/>
    </location>
</feature>
<sequence length="727" mass="85384">MKKTQTTEIDELHIEHPELEQRMCEDLKNYGILYFHAPIGWEKDRLVLDFAAHHPEFDACIVTDLDQIPDTRGGVRIVPGLERLLEQPGLERLWTKVGERGREERWIFTSTAPLPEELMPFRVAGRLRIYGVPDIRPENREVSAYLEKKGFRLYREDYLHIEKDFDNMPLCIYMLEEPLRGSVHGYGRQEREQCLEDVFRWIDIKFFRTLKVEEQNALLSLACFEELTEELVWTILDISVNEARALVQRFRKKGSILEDLGGGRWRFVRLFRQFLARMMHKYATPEQLERLYQRAMYFYEEKQDYTAALCFADLLKLHDKMAELLDRILSRPISYETFLSLEDYCLSEPLPDMLEYPRLIMAGAMLECIGGNLEGYERYRKLLERREKKDTGSLLLILKMIGTGSMTPELLSEIWQHVEEADTSTGEIWRMLQIPGNISLLHGDKDYSAFFRWAGKREKNPYEEEIRRLAGEEYASMAEFLLGEVFYERNQLDEALNRFTRTFRMAVQEKNLRMQKLCNLKVADLMVVRNQADGAEAFLLHRLEEEEETDCYWNGNLLAHRIWYHLLKNDEKRILGWLKKEAPDERGRFLSVEYYQYLMKARVYLWLEQYVPAELILLTLRDFADSYQMTYLGIQVRILEAVQAFRQQREGWQESLTEAVETGRSYHPGIRGRRGGGLRASERPVRGEGAKGSVYPGDFEGGPSPDADLSRLSETEEEPEGGKFHQL</sequence>
<reference evidence="4 5" key="1">
    <citation type="journal article" date="2021" name="ISME Commun">
        <title>Automated analysis of genomic sequences facilitates high-throughput and comprehensive description of bacteria.</title>
        <authorList>
            <person name="Hitch T.C.A."/>
        </authorList>
    </citation>
    <scope>NUCLEOTIDE SEQUENCE [LARGE SCALE GENOMIC DNA]</scope>
    <source>
        <strain evidence="4 5">Sanger_04</strain>
    </source>
</reference>
<dbReference type="InterPro" id="IPR011990">
    <property type="entry name" value="TPR-like_helical_dom_sf"/>
</dbReference>
<feature type="region of interest" description="Disordered" evidence="2">
    <location>
        <begin position="663"/>
        <end position="727"/>
    </location>
</feature>
<dbReference type="Pfam" id="PF17874">
    <property type="entry name" value="TPR_MalT"/>
    <property type="match status" value="1"/>
</dbReference>
<evidence type="ECO:0000256" key="1">
    <source>
        <dbReference type="PROSITE-ProRule" id="PRU00339"/>
    </source>
</evidence>
<dbReference type="Gene3D" id="1.25.40.10">
    <property type="entry name" value="Tetratricopeptide repeat domain"/>
    <property type="match status" value="1"/>
</dbReference>
<feature type="compositionally biased region" description="Basic and acidic residues" evidence="2">
    <location>
        <begin position="680"/>
        <end position="689"/>
    </location>
</feature>
<evidence type="ECO:0000313" key="4">
    <source>
        <dbReference type="EMBL" id="MCU6696609.1"/>
    </source>
</evidence>
<accession>A0ABT2RWC5</accession>
<dbReference type="EMBL" id="JAOQKC010000007">
    <property type="protein sequence ID" value="MCU6696609.1"/>
    <property type="molecule type" value="Genomic_DNA"/>
</dbReference>
<dbReference type="InterPro" id="IPR019734">
    <property type="entry name" value="TPR_rpt"/>
</dbReference>
<feature type="compositionally biased region" description="Basic and acidic residues" evidence="2">
    <location>
        <begin position="708"/>
        <end position="727"/>
    </location>
</feature>